<proteinExistence type="predicted"/>
<dbReference type="RefSeq" id="XP_040721751.1">
    <property type="nucleotide sequence ID" value="XM_040854468.1"/>
</dbReference>
<dbReference type="Proteomes" id="UP000193689">
    <property type="component" value="Unassembled WGS sequence"/>
</dbReference>
<protein>
    <recommendedName>
        <fullName evidence="4">Ankyrin repeat-containing domain protein</fullName>
    </recommendedName>
</protein>
<feature type="region of interest" description="Disordered" evidence="1">
    <location>
        <begin position="1"/>
        <end position="53"/>
    </location>
</feature>
<evidence type="ECO:0000313" key="3">
    <source>
        <dbReference type="Proteomes" id="UP000193689"/>
    </source>
</evidence>
<reference evidence="2 3" key="1">
    <citation type="submission" date="2016-07" db="EMBL/GenBank/DDBJ databases">
        <title>Pervasive Adenine N6-methylation of Active Genes in Fungi.</title>
        <authorList>
            <consortium name="DOE Joint Genome Institute"/>
            <person name="Mondo S.J."/>
            <person name="Dannebaum R.O."/>
            <person name="Kuo R.C."/>
            <person name="Labutti K."/>
            <person name="Haridas S."/>
            <person name="Kuo A."/>
            <person name="Salamov A."/>
            <person name="Ahrendt S.R."/>
            <person name="Lipzen A."/>
            <person name="Sullivan W."/>
            <person name="Andreopoulos W.B."/>
            <person name="Clum A."/>
            <person name="Lindquist E."/>
            <person name="Daum C."/>
            <person name="Ramamoorthy G.K."/>
            <person name="Gryganskyi A."/>
            <person name="Culley D."/>
            <person name="Magnuson J.K."/>
            <person name="James T.Y."/>
            <person name="O'Malley M.A."/>
            <person name="Stajich J.E."/>
            <person name="Spatafora J.W."/>
            <person name="Visel A."/>
            <person name="Grigoriev I.V."/>
        </authorList>
    </citation>
    <scope>NUCLEOTIDE SEQUENCE [LARGE SCALE GENOMIC DNA]</scope>
    <source>
        <strain evidence="2 3">CBS 129021</strain>
    </source>
</reference>
<accession>A0A1Y2EKV0</accession>
<sequence length="186" mass="21184">MVERQESNRALVVKHTDSWDNAAASELEPDSGGGPRRTRTSDHEAAVPPASVEPDEVDNAYYTWFQEVRDGEFDWAFDESNDAGEKESGSKDDVKDKTRDKTELRDAFATQYNSLYDSCGKNNNNIIHALADFRIKEAEVPRFAAFLRLVLDLDLDLYNDEDDDERTPLHYAIHRDNTRLVRVNSG</sequence>
<evidence type="ECO:0008006" key="4">
    <source>
        <dbReference type="Google" id="ProtNLM"/>
    </source>
</evidence>
<comment type="caution">
    <text evidence="2">The sequence shown here is derived from an EMBL/GenBank/DDBJ whole genome shotgun (WGS) entry which is preliminary data.</text>
</comment>
<evidence type="ECO:0000256" key="1">
    <source>
        <dbReference type="SAM" id="MobiDB-lite"/>
    </source>
</evidence>
<keyword evidence="3" id="KW-1185">Reference proteome</keyword>
<dbReference type="EMBL" id="MCFJ01000001">
    <property type="protein sequence ID" value="ORY72159.1"/>
    <property type="molecule type" value="Genomic_DNA"/>
</dbReference>
<gene>
    <name evidence="2" type="ORF">BCR38DRAFT_28494</name>
</gene>
<dbReference type="Gene3D" id="1.25.40.20">
    <property type="entry name" value="Ankyrin repeat-containing domain"/>
    <property type="match status" value="1"/>
</dbReference>
<feature type="compositionally biased region" description="Basic and acidic residues" evidence="1">
    <location>
        <begin position="83"/>
        <end position="99"/>
    </location>
</feature>
<organism evidence="2 3">
    <name type="scientific">Pseudomassariella vexata</name>
    <dbReference type="NCBI Taxonomy" id="1141098"/>
    <lineage>
        <taxon>Eukaryota</taxon>
        <taxon>Fungi</taxon>
        <taxon>Dikarya</taxon>
        <taxon>Ascomycota</taxon>
        <taxon>Pezizomycotina</taxon>
        <taxon>Sordariomycetes</taxon>
        <taxon>Xylariomycetidae</taxon>
        <taxon>Amphisphaeriales</taxon>
        <taxon>Pseudomassariaceae</taxon>
        <taxon>Pseudomassariella</taxon>
    </lineage>
</organism>
<evidence type="ECO:0000313" key="2">
    <source>
        <dbReference type="EMBL" id="ORY72159.1"/>
    </source>
</evidence>
<dbReference type="GeneID" id="63770680"/>
<dbReference type="AlphaFoldDB" id="A0A1Y2EKV0"/>
<dbReference type="InterPro" id="IPR036770">
    <property type="entry name" value="Ankyrin_rpt-contain_sf"/>
</dbReference>
<name>A0A1Y2EKV0_9PEZI</name>
<dbReference type="InParanoid" id="A0A1Y2EKV0"/>
<feature type="region of interest" description="Disordered" evidence="1">
    <location>
        <begin position="79"/>
        <end position="99"/>
    </location>
</feature>